<dbReference type="AlphaFoldDB" id="A0A1H8CF77"/>
<dbReference type="Pfam" id="PF09907">
    <property type="entry name" value="HigB_toxin"/>
    <property type="match status" value="1"/>
</dbReference>
<dbReference type="GO" id="GO:0003723">
    <property type="term" value="F:RNA binding"/>
    <property type="evidence" value="ECO:0007669"/>
    <property type="project" value="InterPro"/>
</dbReference>
<dbReference type="GO" id="GO:0004519">
    <property type="term" value="F:endonuclease activity"/>
    <property type="evidence" value="ECO:0007669"/>
    <property type="project" value="InterPro"/>
</dbReference>
<evidence type="ECO:0000313" key="1">
    <source>
        <dbReference type="EMBL" id="SEM93650.1"/>
    </source>
</evidence>
<dbReference type="GO" id="GO:0110001">
    <property type="term" value="C:toxin-antitoxin complex"/>
    <property type="evidence" value="ECO:0007669"/>
    <property type="project" value="InterPro"/>
</dbReference>
<reference evidence="1 2" key="1">
    <citation type="submission" date="2016-10" db="EMBL/GenBank/DDBJ databases">
        <authorList>
            <person name="de Groot N.N."/>
        </authorList>
    </citation>
    <scope>NUCLEOTIDE SEQUENCE [LARGE SCALE GENOMIC DNA]</scope>
    <source>
        <strain evidence="1 2">Nm22</strain>
    </source>
</reference>
<dbReference type="InterPro" id="IPR018669">
    <property type="entry name" value="Toxin_HigB"/>
</dbReference>
<name>A0A1H8CF77_9PROT</name>
<dbReference type="Proteomes" id="UP000199459">
    <property type="component" value="Unassembled WGS sequence"/>
</dbReference>
<sequence>MRVIALSTLKAFWENDPSFTDAIQPTLAWYRHVLKADWKSPAEVKADFRNASILKDGRAVFNIAGNKYRIIVWINYAYGVVYIRFIGTHAQYDQIDAQTI</sequence>
<dbReference type="STRING" id="917.SAMN05216326_1477"/>
<accession>A0A1H8CF77</accession>
<dbReference type="OrthoDB" id="9799912at2"/>
<evidence type="ECO:0000313" key="2">
    <source>
        <dbReference type="Proteomes" id="UP000199459"/>
    </source>
</evidence>
<protein>
    <submittedName>
        <fullName evidence="1">mRNA interferase HigB</fullName>
    </submittedName>
</protein>
<proteinExistence type="predicted"/>
<dbReference type="EMBL" id="FOCP01000004">
    <property type="protein sequence ID" value="SEM93650.1"/>
    <property type="molecule type" value="Genomic_DNA"/>
</dbReference>
<gene>
    <name evidence="1" type="ORF">SAMN05216325_104184</name>
</gene>
<organism evidence="1 2">
    <name type="scientific">Nitrosomonas marina</name>
    <dbReference type="NCBI Taxonomy" id="917"/>
    <lineage>
        <taxon>Bacteria</taxon>
        <taxon>Pseudomonadati</taxon>
        <taxon>Pseudomonadota</taxon>
        <taxon>Betaproteobacteria</taxon>
        <taxon>Nitrosomonadales</taxon>
        <taxon>Nitrosomonadaceae</taxon>
        <taxon>Nitrosomonas</taxon>
    </lineage>
</organism>